<dbReference type="PROSITE" id="PS51257">
    <property type="entry name" value="PROKAR_LIPOPROTEIN"/>
    <property type="match status" value="1"/>
</dbReference>
<proteinExistence type="predicted"/>
<evidence type="ECO:0000313" key="1">
    <source>
        <dbReference type="EMBL" id="MBK0380602.1"/>
    </source>
</evidence>
<comment type="caution">
    <text evidence="1">The sequence shown here is derived from an EMBL/GenBank/DDBJ whole genome shotgun (WGS) entry which is preliminary data.</text>
</comment>
<sequence length="160" mass="17765">MKPLLFLSVFALILFGCNHGTKHAEANLDELTNHLKPGKHNYLAVFEKDSAKLTLDIGTYGKISGQMSVKYSDTSTVERQATDGTLMKAEFKGDTLRADYSFSSGPSGQNKYVNPVAFLHKGDTLIMGYGRVLNYLGRNYFDPATPIGFEKSKFRFVPVK</sequence>
<name>A0A934UP44_9SPHI</name>
<gene>
    <name evidence="1" type="ORF">I5M19_14855</name>
</gene>
<dbReference type="AlphaFoldDB" id="A0A934UP44"/>
<protein>
    <submittedName>
        <fullName evidence="1">Uncharacterized protein</fullName>
    </submittedName>
</protein>
<dbReference type="RefSeq" id="WP_200067145.1">
    <property type="nucleotide sequence ID" value="NZ_JAEHFW010000003.1"/>
</dbReference>
<dbReference type="Proteomes" id="UP000613193">
    <property type="component" value="Unassembled WGS sequence"/>
</dbReference>
<reference evidence="1" key="1">
    <citation type="submission" date="2020-12" db="EMBL/GenBank/DDBJ databases">
        <title>Bacterial novel species Mucilaginibacter sp. SD-g isolated from soil.</title>
        <authorList>
            <person name="Jung H.-Y."/>
        </authorList>
    </citation>
    <scope>NUCLEOTIDE SEQUENCE</scope>
    <source>
        <strain evidence="1">SD-g</strain>
    </source>
</reference>
<accession>A0A934UP44</accession>
<organism evidence="1 2">
    <name type="scientific">Mucilaginibacter segetis</name>
    <dbReference type="NCBI Taxonomy" id="2793071"/>
    <lineage>
        <taxon>Bacteria</taxon>
        <taxon>Pseudomonadati</taxon>
        <taxon>Bacteroidota</taxon>
        <taxon>Sphingobacteriia</taxon>
        <taxon>Sphingobacteriales</taxon>
        <taxon>Sphingobacteriaceae</taxon>
        <taxon>Mucilaginibacter</taxon>
    </lineage>
</organism>
<dbReference type="EMBL" id="JAEHFW010000003">
    <property type="protein sequence ID" value="MBK0380602.1"/>
    <property type="molecule type" value="Genomic_DNA"/>
</dbReference>
<evidence type="ECO:0000313" key="2">
    <source>
        <dbReference type="Proteomes" id="UP000613193"/>
    </source>
</evidence>
<keyword evidence="2" id="KW-1185">Reference proteome</keyword>